<evidence type="ECO:0000313" key="2">
    <source>
        <dbReference type="EMBL" id="JAC11506.1"/>
    </source>
</evidence>
<dbReference type="VEuPathDB" id="VectorBase:AALF013482"/>
<feature type="compositionally biased region" description="Polar residues" evidence="1">
    <location>
        <begin position="54"/>
        <end position="67"/>
    </location>
</feature>
<feature type="region of interest" description="Disordered" evidence="1">
    <location>
        <begin position="202"/>
        <end position="228"/>
    </location>
</feature>
<feature type="region of interest" description="Disordered" evidence="1">
    <location>
        <begin position="54"/>
        <end position="76"/>
    </location>
</feature>
<evidence type="ECO:0000256" key="1">
    <source>
        <dbReference type="SAM" id="MobiDB-lite"/>
    </source>
</evidence>
<feature type="region of interest" description="Disordered" evidence="1">
    <location>
        <begin position="1"/>
        <end position="24"/>
    </location>
</feature>
<feature type="compositionally biased region" description="Basic and acidic residues" evidence="1">
    <location>
        <begin position="1"/>
        <end position="12"/>
    </location>
</feature>
<feature type="region of interest" description="Disordered" evidence="1">
    <location>
        <begin position="292"/>
        <end position="340"/>
    </location>
</feature>
<dbReference type="AlphaFoldDB" id="A0A023ES10"/>
<dbReference type="VEuPathDB" id="VectorBase:AALFPA_074453"/>
<organism evidence="2">
    <name type="scientific">Aedes albopictus</name>
    <name type="common">Asian tiger mosquito</name>
    <name type="synonym">Stegomyia albopicta</name>
    <dbReference type="NCBI Taxonomy" id="7160"/>
    <lineage>
        <taxon>Eukaryota</taxon>
        <taxon>Metazoa</taxon>
        <taxon>Ecdysozoa</taxon>
        <taxon>Arthropoda</taxon>
        <taxon>Hexapoda</taxon>
        <taxon>Insecta</taxon>
        <taxon>Pterygota</taxon>
        <taxon>Neoptera</taxon>
        <taxon>Endopterygota</taxon>
        <taxon>Diptera</taxon>
        <taxon>Nematocera</taxon>
        <taxon>Culicoidea</taxon>
        <taxon>Culicidae</taxon>
        <taxon>Culicinae</taxon>
        <taxon>Aedini</taxon>
        <taxon>Aedes</taxon>
        <taxon>Stegomyia</taxon>
    </lineage>
</organism>
<protein>
    <submittedName>
        <fullName evidence="2">Putative smoothelin like protein</fullName>
    </submittedName>
</protein>
<proteinExistence type="evidence at transcript level"/>
<feature type="compositionally biased region" description="Low complexity" evidence="1">
    <location>
        <begin position="317"/>
        <end position="329"/>
    </location>
</feature>
<accession>A0A023ES10</accession>
<reference evidence="2" key="1">
    <citation type="journal article" date="2014" name="PLoS Negl. Trop. Dis.">
        <title>Identification and characterization of seminal fluid proteins in the Asian tiger mosquito, Aedes albopictus.</title>
        <authorList>
            <person name="Boes K.E."/>
            <person name="Ribeiro J.M."/>
            <person name="Wong A."/>
            <person name="Harrington L.C."/>
            <person name="Wolfner M.F."/>
            <person name="Sirot L.K."/>
        </authorList>
    </citation>
    <scope>NUCLEOTIDE SEQUENCE</scope>
    <source>
        <tissue evidence="2">Reproductive organs</tissue>
    </source>
</reference>
<feature type="compositionally biased region" description="Low complexity" evidence="1">
    <location>
        <begin position="292"/>
        <end position="304"/>
    </location>
</feature>
<sequence length="370" mass="40240">MSYLGVREHRDSGSSSLSPSNIVVPIDDDVDDLDSLDSQEMRVVTKVMRAPVSQQASYSSNKTTHLNSGGADDRGSMIAQNLHSSLKKIQQKSPTPPNKIAIAAAAAAQKRFSQDYSGSSDGLSPYGQRSAPQFALPKVEITPQTPASAVPQVQPPQYGLPAHVIYNHVPGVSPSRPAYQPAPLARTDSWVRLNQQPAANALSRAKSSHTLAVPQSYDGGYGQSNRNVSDKQRTMEAYFAGQKPTMNALSKTSSSHNILRDKSGMSQNGARPVSYALGHSYNPAQYNIMTSQHSGSSYQQQQQSPMYAQRAPSMMAQQQQQQPQYYQPQLGGGLSRSRTMPHIPMNNVSLLDEDNVEDAFEQLMSQSFAV</sequence>
<name>A0A023ES10_AEDAL</name>
<dbReference type="EMBL" id="GAPW01002092">
    <property type="protein sequence ID" value="JAC11506.1"/>
    <property type="molecule type" value="mRNA"/>
</dbReference>